<dbReference type="Gene3D" id="1.10.1740.10">
    <property type="match status" value="1"/>
</dbReference>
<dbReference type="SUPFAM" id="SSF88946">
    <property type="entry name" value="Sigma2 domain of RNA polymerase sigma factors"/>
    <property type="match status" value="1"/>
</dbReference>
<sequence length="470" mass="53614">MADTQTSDYPEESISTFCRRLRPIGRILELEGYYVWCNTPIYGDDGKIHVFYSRWPSRKGMGGWINCSEIAHAVADSPEGPYTTVDVPFSPRGKGHWDATTCHNPHIKRVGDTFCLFYMGNSNGKTNTKRIGLAMSKSLDGPWIRPDAPLLEPGAEGGWDDHCTTNPSYIKHPNGESWLYYKSWNTADYADGSGSVRGNRKYGLAVAPSVDGPYKRHAKNPLVDFSGLGKNRQCEDAYVWMEEGRFQMIARDMGVFNHEVGMYLESSDGIQWSAPKIAYYDLAQYFDEPPAPKHLRRYGRLERRSERFVELLGSQERQLLPYVYSLTSDWNDAEEVTQRVRLKLWNQFDEFDESLSFGAWARAIAYYEVLTYRKEKSRRPLSLSDVTLSKLNTTYDEIVATLDDRQEALQECLGKLAPKEQKFVAEYYANLGSSVELSSSKGLSVAALRQRLYRIRKMLFGCVERNLAKA</sequence>
<keyword evidence="1" id="KW-0805">Transcription regulation</keyword>
<dbReference type="EMBL" id="CAXAMM010015891">
    <property type="protein sequence ID" value="CAK9037464.1"/>
    <property type="molecule type" value="Genomic_DNA"/>
</dbReference>
<proteinExistence type="predicted"/>
<evidence type="ECO:0000313" key="6">
    <source>
        <dbReference type="Proteomes" id="UP001642464"/>
    </source>
</evidence>
<dbReference type="NCBIfam" id="TIGR02989">
    <property type="entry name" value="Sig-70_gvs1"/>
    <property type="match status" value="1"/>
</dbReference>
<dbReference type="InterPro" id="IPR013325">
    <property type="entry name" value="RNA_pol_sigma_r2"/>
</dbReference>
<dbReference type="GO" id="GO:0016787">
    <property type="term" value="F:hydrolase activity"/>
    <property type="evidence" value="ECO:0007669"/>
    <property type="project" value="UniProtKB-KW"/>
</dbReference>
<dbReference type="InterPro" id="IPR039425">
    <property type="entry name" value="RNA_pol_sigma-70-like"/>
</dbReference>
<dbReference type="Proteomes" id="UP001642464">
    <property type="component" value="Unassembled WGS sequence"/>
</dbReference>
<keyword evidence="6" id="KW-1185">Reference proteome</keyword>
<keyword evidence="2" id="KW-0731">Sigma factor</keyword>
<evidence type="ECO:0000256" key="1">
    <source>
        <dbReference type="ARBA" id="ARBA00023015"/>
    </source>
</evidence>
<accession>A0ABP0LH73</accession>
<reference evidence="5 6" key="1">
    <citation type="submission" date="2024-02" db="EMBL/GenBank/DDBJ databases">
        <authorList>
            <person name="Chen Y."/>
            <person name="Shah S."/>
            <person name="Dougan E. K."/>
            <person name="Thang M."/>
            <person name="Chan C."/>
        </authorList>
    </citation>
    <scope>NUCLEOTIDE SEQUENCE [LARGE SCALE GENOMIC DNA]</scope>
</reference>
<evidence type="ECO:0000256" key="2">
    <source>
        <dbReference type="ARBA" id="ARBA00023082"/>
    </source>
</evidence>
<comment type="caution">
    <text evidence="5">The sequence shown here is derived from an EMBL/GenBank/DDBJ whole genome shotgun (WGS) entry which is preliminary data.</text>
</comment>
<dbReference type="Gene3D" id="2.115.10.20">
    <property type="entry name" value="Glycosyl hydrolase domain, family 43"/>
    <property type="match status" value="2"/>
</dbReference>
<gene>
    <name evidence="5" type="ORF">SCF082_LOCUS22167</name>
</gene>
<keyword evidence="5" id="KW-0378">Hydrolase</keyword>
<protein>
    <submittedName>
        <fullName evidence="5">Glycosyl hydrolases family 43</fullName>
    </submittedName>
</protein>
<dbReference type="InterPro" id="IPR023296">
    <property type="entry name" value="Glyco_hydro_beta-prop_sf"/>
</dbReference>
<dbReference type="InterPro" id="IPR007627">
    <property type="entry name" value="RNA_pol_sigma70_r2"/>
</dbReference>
<organism evidence="5 6">
    <name type="scientific">Durusdinium trenchii</name>
    <dbReference type="NCBI Taxonomy" id="1381693"/>
    <lineage>
        <taxon>Eukaryota</taxon>
        <taxon>Sar</taxon>
        <taxon>Alveolata</taxon>
        <taxon>Dinophyceae</taxon>
        <taxon>Suessiales</taxon>
        <taxon>Symbiodiniaceae</taxon>
        <taxon>Durusdinium</taxon>
    </lineage>
</organism>
<dbReference type="NCBIfam" id="TIGR02937">
    <property type="entry name" value="sigma70-ECF"/>
    <property type="match status" value="1"/>
</dbReference>
<dbReference type="SUPFAM" id="SSF75005">
    <property type="entry name" value="Arabinanase/levansucrase/invertase"/>
    <property type="match status" value="1"/>
</dbReference>
<dbReference type="CDD" id="cd08994">
    <property type="entry name" value="GH43_62_32_68_117_130-like"/>
    <property type="match status" value="1"/>
</dbReference>
<dbReference type="Pfam" id="PF04542">
    <property type="entry name" value="Sigma70_r2"/>
    <property type="match status" value="1"/>
</dbReference>
<dbReference type="InterPro" id="IPR014331">
    <property type="entry name" value="RNA_pol_sigma70_ECF_RHOBA"/>
</dbReference>
<dbReference type="PANTHER" id="PTHR43133">
    <property type="entry name" value="RNA POLYMERASE ECF-TYPE SIGMA FACTO"/>
    <property type="match status" value="1"/>
</dbReference>
<evidence type="ECO:0000259" key="4">
    <source>
        <dbReference type="Pfam" id="PF04542"/>
    </source>
</evidence>
<evidence type="ECO:0000313" key="5">
    <source>
        <dbReference type="EMBL" id="CAK9037464.1"/>
    </source>
</evidence>
<keyword evidence="3" id="KW-0804">Transcription</keyword>
<name>A0ABP0LH73_9DINO</name>
<dbReference type="PANTHER" id="PTHR43133:SF51">
    <property type="entry name" value="RNA POLYMERASE SIGMA FACTOR"/>
    <property type="match status" value="1"/>
</dbReference>
<dbReference type="InterPro" id="IPR014284">
    <property type="entry name" value="RNA_pol_sigma-70_dom"/>
</dbReference>
<feature type="domain" description="RNA polymerase sigma-70 region 2" evidence="4">
    <location>
        <begin position="316"/>
        <end position="378"/>
    </location>
</feature>
<evidence type="ECO:0000256" key="3">
    <source>
        <dbReference type="ARBA" id="ARBA00023163"/>
    </source>
</evidence>